<reference evidence="2 3" key="1">
    <citation type="submission" date="2019-03" db="EMBL/GenBank/DDBJ databases">
        <title>First draft genome of Liparis tanakae, snailfish: a comprehensive survey of snailfish specific genes.</title>
        <authorList>
            <person name="Kim W."/>
            <person name="Song I."/>
            <person name="Jeong J.-H."/>
            <person name="Kim D."/>
            <person name="Kim S."/>
            <person name="Ryu S."/>
            <person name="Song J.Y."/>
            <person name="Lee S.K."/>
        </authorList>
    </citation>
    <scope>NUCLEOTIDE SEQUENCE [LARGE SCALE GENOMIC DNA]</scope>
    <source>
        <tissue evidence="2">Muscle</tissue>
    </source>
</reference>
<evidence type="ECO:0000313" key="3">
    <source>
        <dbReference type="Proteomes" id="UP000314294"/>
    </source>
</evidence>
<accession>A0A4Z2GER8</accession>
<proteinExistence type="predicted"/>
<dbReference type="Proteomes" id="UP000314294">
    <property type="component" value="Unassembled WGS sequence"/>
</dbReference>
<protein>
    <submittedName>
        <fullName evidence="2">Uncharacterized protein</fullName>
    </submittedName>
</protein>
<feature type="region of interest" description="Disordered" evidence="1">
    <location>
        <begin position="1"/>
        <end position="78"/>
    </location>
</feature>
<evidence type="ECO:0000313" key="2">
    <source>
        <dbReference type="EMBL" id="TNN52048.1"/>
    </source>
</evidence>
<dbReference type="AlphaFoldDB" id="A0A4Z2GER8"/>
<comment type="caution">
    <text evidence="2">The sequence shown here is derived from an EMBL/GenBank/DDBJ whole genome shotgun (WGS) entry which is preliminary data.</text>
</comment>
<evidence type="ECO:0000256" key="1">
    <source>
        <dbReference type="SAM" id="MobiDB-lite"/>
    </source>
</evidence>
<feature type="compositionally biased region" description="Polar residues" evidence="1">
    <location>
        <begin position="65"/>
        <end position="78"/>
    </location>
</feature>
<keyword evidence="3" id="KW-1185">Reference proteome</keyword>
<organism evidence="2 3">
    <name type="scientific">Liparis tanakae</name>
    <name type="common">Tanaka's snailfish</name>
    <dbReference type="NCBI Taxonomy" id="230148"/>
    <lineage>
        <taxon>Eukaryota</taxon>
        <taxon>Metazoa</taxon>
        <taxon>Chordata</taxon>
        <taxon>Craniata</taxon>
        <taxon>Vertebrata</taxon>
        <taxon>Euteleostomi</taxon>
        <taxon>Actinopterygii</taxon>
        <taxon>Neopterygii</taxon>
        <taxon>Teleostei</taxon>
        <taxon>Neoteleostei</taxon>
        <taxon>Acanthomorphata</taxon>
        <taxon>Eupercaria</taxon>
        <taxon>Perciformes</taxon>
        <taxon>Cottioidei</taxon>
        <taxon>Cottales</taxon>
        <taxon>Liparidae</taxon>
        <taxon>Liparis</taxon>
    </lineage>
</organism>
<sequence>MQLRQKVWPHGVVTGSKNNLRGGGEEGRVTRAAGRKAPSRPSLSVSPRPPPGPFRYSDATFMMEDTSSGTSMPSASRT</sequence>
<name>A0A4Z2GER8_9TELE</name>
<gene>
    <name evidence="2" type="ORF">EYF80_037763</name>
</gene>
<dbReference type="EMBL" id="SRLO01000561">
    <property type="protein sequence ID" value="TNN52048.1"/>
    <property type="molecule type" value="Genomic_DNA"/>
</dbReference>